<feature type="compositionally biased region" description="Pro residues" evidence="1">
    <location>
        <begin position="115"/>
        <end position="137"/>
    </location>
</feature>
<organism evidence="2 3">
    <name type="scientific">Lysobacter enzymogenes</name>
    <dbReference type="NCBI Taxonomy" id="69"/>
    <lineage>
        <taxon>Bacteria</taxon>
        <taxon>Pseudomonadati</taxon>
        <taxon>Pseudomonadota</taxon>
        <taxon>Gammaproteobacteria</taxon>
        <taxon>Lysobacterales</taxon>
        <taxon>Lysobacteraceae</taxon>
        <taxon>Lysobacter</taxon>
    </lineage>
</organism>
<sequence length="148" mass="15239">MNETQGYAVFFFPQALEALGEAIRPYLLDGPGGPHVLCKEIDTGGAFTEMTLEGRTSEGRDLTLELMVPGNMVRMIVSAHGEGSFGFGPRNALRPAAKPATAAPMPAAAPASSPAQPPSPPLVPAPDTPAPAVPDAPSPVIASEDKPK</sequence>
<protein>
    <submittedName>
        <fullName evidence="2">Uncharacterized protein</fullName>
    </submittedName>
</protein>
<proteinExistence type="predicted"/>
<accession>A0A3N2RCZ3</accession>
<dbReference type="AlphaFoldDB" id="A0A3N2RCZ3"/>
<evidence type="ECO:0000313" key="2">
    <source>
        <dbReference type="EMBL" id="ROU05288.1"/>
    </source>
</evidence>
<feature type="region of interest" description="Disordered" evidence="1">
    <location>
        <begin position="83"/>
        <end position="148"/>
    </location>
</feature>
<reference evidence="2 3" key="1">
    <citation type="submission" date="2018-10" db="EMBL/GenBank/DDBJ databases">
        <title>The genome of Lysobacter enzymogenes OH11.</title>
        <authorList>
            <person name="Liu F."/>
            <person name="Zhao Y."/>
            <person name="Qian G."/>
            <person name="Chen Y."/>
            <person name="Xu H."/>
        </authorList>
    </citation>
    <scope>NUCLEOTIDE SEQUENCE [LARGE SCALE GENOMIC DNA]</scope>
    <source>
        <strain evidence="2 3">OH11</strain>
    </source>
</reference>
<evidence type="ECO:0000256" key="1">
    <source>
        <dbReference type="SAM" id="MobiDB-lite"/>
    </source>
</evidence>
<gene>
    <name evidence="2" type="ORF">D9T17_19390</name>
</gene>
<name>A0A3N2RCZ3_LYSEN</name>
<feature type="compositionally biased region" description="Low complexity" evidence="1">
    <location>
        <begin position="95"/>
        <end position="114"/>
    </location>
</feature>
<dbReference type="EMBL" id="RCTY01000047">
    <property type="protein sequence ID" value="ROU05288.1"/>
    <property type="molecule type" value="Genomic_DNA"/>
</dbReference>
<comment type="caution">
    <text evidence="2">The sequence shown here is derived from an EMBL/GenBank/DDBJ whole genome shotgun (WGS) entry which is preliminary data.</text>
</comment>
<dbReference type="Proteomes" id="UP000275910">
    <property type="component" value="Unassembled WGS sequence"/>
</dbReference>
<dbReference type="RefSeq" id="WP_123648968.1">
    <property type="nucleotide sequence ID" value="NZ_RCTY01000047.1"/>
</dbReference>
<evidence type="ECO:0000313" key="3">
    <source>
        <dbReference type="Proteomes" id="UP000275910"/>
    </source>
</evidence>